<dbReference type="Pfam" id="PF04575">
    <property type="entry name" value="SlipAM"/>
    <property type="match status" value="1"/>
</dbReference>
<dbReference type="EMBL" id="LR824641">
    <property type="protein sequence ID" value="CAD0323680.1"/>
    <property type="molecule type" value="Genomic_DNA"/>
</dbReference>
<dbReference type="SUPFAM" id="SSF48452">
    <property type="entry name" value="TPR-like"/>
    <property type="match status" value="1"/>
</dbReference>
<dbReference type="EMBL" id="LR861803">
    <property type="protein sequence ID" value="CAD1790728.1"/>
    <property type="molecule type" value="Genomic_DNA"/>
</dbReference>
<accession>A0A8E4G5T5</accession>
<evidence type="ECO:0000256" key="1">
    <source>
        <dbReference type="ARBA" id="ARBA00004571"/>
    </source>
</evidence>
<feature type="signal peptide" evidence="8">
    <location>
        <begin position="1"/>
        <end position="25"/>
    </location>
</feature>
<keyword evidence="3" id="KW-0812">Transmembrane</keyword>
<evidence type="ECO:0000256" key="7">
    <source>
        <dbReference type="ARBA" id="ARBA00023609"/>
    </source>
</evidence>
<dbReference type="InterPro" id="IPR011990">
    <property type="entry name" value="TPR-like_helical_dom_sf"/>
</dbReference>
<dbReference type="Gene3D" id="1.25.40.10">
    <property type="entry name" value="Tetratricopeptide repeat domain"/>
    <property type="match status" value="1"/>
</dbReference>
<gene>
    <name evidence="11" type="ORF">XSP_001727</name>
</gene>
<protein>
    <submittedName>
        <fullName evidence="11">DUF560 domain-containing protein</fullName>
    </submittedName>
</protein>
<feature type="domain" description="Surface lipoprotein assembly modifier C-terminal" evidence="9">
    <location>
        <begin position="202"/>
        <end position="492"/>
    </location>
</feature>
<organism evidence="11">
    <name type="scientific">Xanthomonas euroxanthea</name>
    <dbReference type="NCBI Taxonomy" id="2259622"/>
    <lineage>
        <taxon>Bacteria</taxon>
        <taxon>Pseudomonadati</taxon>
        <taxon>Pseudomonadota</taxon>
        <taxon>Gammaproteobacteria</taxon>
        <taxon>Lysobacterales</taxon>
        <taxon>Lysobacteraceae</taxon>
        <taxon>Xanthomonas</taxon>
    </lineage>
</organism>
<evidence type="ECO:0000313" key="13">
    <source>
        <dbReference type="Proteomes" id="UP000515493"/>
    </source>
</evidence>
<dbReference type="GeneID" id="79389046"/>
<feature type="domain" description="Surface lipoprotein assembly modifier N-terminal TPR repeats region" evidence="10">
    <location>
        <begin position="74"/>
        <end position="168"/>
    </location>
</feature>
<dbReference type="RefSeq" id="WP_119132205.1">
    <property type="nucleotide sequence ID" value="NZ_LR861803.1"/>
</dbReference>
<dbReference type="Proteomes" id="UP000515493">
    <property type="component" value="Chromosome"/>
</dbReference>
<dbReference type="AlphaFoldDB" id="A0A8E4G5T5"/>
<feature type="chain" id="PRO_5036429352" evidence="8">
    <location>
        <begin position="26"/>
        <end position="494"/>
    </location>
</feature>
<keyword evidence="2" id="KW-1134">Transmembrane beta strand</keyword>
<comment type="similarity">
    <text evidence="7">Belongs to the Slam family.</text>
</comment>
<dbReference type="KEGG" id="xeu:XSP_001727"/>
<evidence type="ECO:0000259" key="10">
    <source>
        <dbReference type="Pfam" id="PF24575"/>
    </source>
</evidence>
<dbReference type="InterPro" id="IPR007655">
    <property type="entry name" value="Slam_C"/>
</dbReference>
<keyword evidence="5" id="KW-0472">Membrane</keyword>
<evidence type="ECO:0000256" key="2">
    <source>
        <dbReference type="ARBA" id="ARBA00022452"/>
    </source>
</evidence>
<evidence type="ECO:0000256" key="3">
    <source>
        <dbReference type="ARBA" id="ARBA00022692"/>
    </source>
</evidence>
<comment type="subcellular location">
    <subcellularLocation>
        <location evidence="1">Cell outer membrane</location>
        <topology evidence="1">Multi-pass membrane protein</topology>
    </subcellularLocation>
</comment>
<keyword evidence="4 8" id="KW-0732">Signal</keyword>
<dbReference type="InterPro" id="IPR057556">
    <property type="entry name" value="TPR_Slam"/>
</dbReference>
<name>A0A8E4G5T5_9XANT</name>
<reference evidence="11 13" key="1">
    <citation type="submission" date="2020-07" db="EMBL/GenBank/DDBJ databases">
        <authorList>
            <person name="Teixeira M."/>
        </authorList>
    </citation>
    <scope>NUCLEOTIDE SEQUENCE</scope>
    <source>
        <strain evidence="12">1</strain>
        <strain evidence="11">Xanthomonas sp. CPBF 367</strain>
    </source>
</reference>
<evidence type="ECO:0000256" key="6">
    <source>
        <dbReference type="ARBA" id="ARBA00023237"/>
    </source>
</evidence>
<evidence type="ECO:0000259" key="9">
    <source>
        <dbReference type="Pfam" id="PF04575"/>
    </source>
</evidence>
<dbReference type="Pfam" id="PF24575">
    <property type="entry name" value="TPR_Slam"/>
    <property type="match status" value="1"/>
</dbReference>
<evidence type="ECO:0000256" key="4">
    <source>
        <dbReference type="ARBA" id="ARBA00022729"/>
    </source>
</evidence>
<evidence type="ECO:0000313" key="12">
    <source>
        <dbReference type="EMBL" id="CAD1790728.1"/>
    </source>
</evidence>
<dbReference type="GO" id="GO:0009279">
    <property type="term" value="C:cell outer membrane"/>
    <property type="evidence" value="ECO:0007669"/>
    <property type="project" value="UniProtKB-SubCell"/>
</dbReference>
<keyword evidence="6" id="KW-0998">Cell outer membrane</keyword>
<evidence type="ECO:0000256" key="5">
    <source>
        <dbReference type="ARBA" id="ARBA00023136"/>
    </source>
</evidence>
<sequence length="494" mass="56041">MHATKTPIWVVALSAIAALPLAADAQQQQDDMRRILEQRNQAQSDARERAIMKDETDKSRPTMVVDGREYTVGRNANDVGRALYIALQNKQWSEARSFLDEYLTLPDRDPMLVHYAQGAFARLQGDYAKAQSEYEALLRLKADFLPGQLELARVLFEDQQNAEAKALFSSIEQSIDRSDAKTSGVFDSIGSFQQALTERDHWQGTFALGPAWSDNVNRTSASSNCLIFLEGQCYFNRSTPDAVKSIGLEYDAANEKRWSIRGHHGLYARMTLFGQSYRDNSQFNEVTAVVQSGYSFKSGRNAFSLAPSFEYYGLGNQSLYGAPGLHADWSWTISPTSLMKLEGDWKRLGYRRQDYGNYLDGETTSVFATMFKSFGAQWMGFAGVDAVDSQAQEDVDGFFQRGIRVGGSLQWPTGIQTTLFSSFRWRDYGAYSAVLEARRRDREQGYTLIFRAQRWSWAGFTPVLTFRRNTVKSNIDWLYSYDRDAVSLKFEHVL</sequence>
<evidence type="ECO:0000256" key="8">
    <source>
        <dbReference type="SAM" id="SignalP"/>
    </source>
</evidence>
<proteinExistence type="inferred from homology"/>
<evidence type="ECO:0000313" key="11">
    <source>
        <dbReference type="EMBL" id="CAD0323680.1"/>
    </source>
</evidence>